<keyword evidence="3" id="KW-1185">Reference proteome</keyword>
<dbReference type="EMBL" id="FOEF01000007">
    <property type="protein sequence ID" value="SEP39324.1"/>
    <property type="molecule type" value="Genomic_DNA"/>
</dbReference>
<name>A0A1H8XH09_9PSEU</name>
<keyword evidence="1" id="KW-0732">Signal</keyword>
<evidence type="ECO:0000256" key="1">
    <source>
        <dbReference type="SAM" id="SignalP"/>
    </source>
</evidence>
<reference evidence="2 3" key="1">
    <citation type="submission" date="2016-10" db="EMBL/GenBank/DDBJ databases">
        <authorList>
            <person name="de Groot N.N."/>
        </authorList>
    </citation>
    <scope>NUCLEOTIDE SEQUENCE [LARGE SCALE GENOMIC DNA]</scope>
    <source>
        <strain evidence="2 3">DSM 44993</strain>
    </source>
</reference>
<dbReference type="STRING" id="394193.SAMN04489732_107259"/>
<dbReference type="OrthoDB" id="4242268at2"/>
<protein>
    <submittedName>
        <fullName evidence="2">Uncharacterized protein</fullName>
    </submittedName>
</protein>
<feature type="chain" id="PRO_5011468880" evidence="1">
    <location>
        <begin position="32"/>
        <end position="156"/>
    </location>
</feature>
<evidence type="ECO:0000313" key="3">
    <source>
        <dbReference type="Proteomes" id="UP000198582"/>
    </source>
</evidence>
<accession>A0A1H8XH09</accession>
<sequence>MASTRRALAGLATIVTAAAGLSVAAAGPAGAAESGSWRAYGNTNPITSSASTWRCAGSKTVSTSVVAQVCAVRSPGGGSVQGAVIVRNNRSSLYSMTAAMDLYTSSGTALGVWACASSGVGANSWSVCFGRTLAQAGPVNSVGRANDTSLGMSPSV</sequence>
<feature type="signal peptide" evidence="1">
    <location>
        <begin position="1"/>
        <end position="31"/>
    </location>
</feature>
<gene>
    <name evidence="2" type="ORF">SAMN04489732_107259</name>
</gene>
<organism evidence="2 3">
    <name type="scientific">Amycolatopsis saalfeldensis</name>
    <dbReference type="NCBI Taxonomy" id="394193"/>
    <lineage>
        <taxon>Bacteria</taxon>
        <taxon>Bacillati</taxon>
        <taxon>Actinomycetota</taxon>
        <taxon>Actinomycetes</taxon>
        <taxon>Pseudonocardiales</taxon>
        <taxon>Pseudonocardiaceae</taxon>
        <taxon>Amycolatopsis</taxon>
    </lineage>
</organism>
<dbReference type="Proteomes" id="UP000198582">
    <property type="component" value="Unassembled WGS sequence"/>
</dbReference>
<dbReference type="AlphaFoldDB" id="A0A1H8XH09"/>
<evidence type="ECO:0000313" key="2">
    <source>
        <dbReference type="EMBL" id="SEP39324.1"/>
    </source>
</evidence>
<dbReference type="PROSITE" id="PS51318">
    <property type="entry name" value="TAT"/>
    <property type="match status" value="1"/>
</dbReference>
<proteinExistence type="predicted"/>
<dbReference type="InterPro" id="IPR006311">
    <property type="entry name" value="TAT_signal"/>
</dbReference>